<evidence type="ECO:0000313" key="10">
    <source>
        <dbReference type="EMBL" id="KAG2196991.1"/>
    </source>
</evidence>
<dbReference type="Gene3D" id="1.20.1740.10">
    <property type="entry name" value="Amino acid/polyamine transporter I"/>
    <property type="match status" value="1"/>
</dbReference>
<feature type="transmembrane region" description="Helical" evidence="8">
    <location>
        <begin position="371"/>
        <end position="392"/>
    </location>
</feature>
<feature type="region of interest" description="Disordered" evidence="7">
    <location>
        <begin position="1"/>
        <end position="39"/>
    </location>
</feature>
<dbReference type="OrthoDB" id="3900342at2759"/>
<evidence type="ECO:0000256" key="4">
    <source>
        <dbReference type="ARBA" id="ARBA00022970"/>
    </source>
</evidence>
<evidence type="ECO:0000256" key="6">
    <source>
        <dbReference type="ARBA" id="ARBA00023136"/>
    </source>
</evidence>
<dbReference type="Proteomes" id="UP000603453">
    <property type="component" value="Unassembled WGS sequence"/>
</dbReference>
<feature type="transmembrane region" description="Helical" evidence="8">
    <location>
        <begin position="53"/>
        <end position="69"/>
    </location>
</feature>
<feature type="transmembrane region" description="Helical" evidence="8">
    <location>
        <begin position="230"/>
        <end position="251"/>
    </location>
</feature>
<evidence type="ECO:0000256" key="1">
    <source>
        <dbReference type="ARBA" id="ARBA00004141"/>
    </source>
</evidence>
<reference evidence="10" key="1">
    <citation type="submission" date="2020-12" db="EMBL/GenBank/DDBJ databases">
        <title>Metabolic potential, ecology and presence of endohyphal bacteria is reflected in genomic diversity of Mucoromycotina.</title>
        <authorList>
            <person name="Muszewska A."/>
            <person name="Okrasinska A."/>
            <person name="Steczkiewicz K."/>
            <person name="Drgas O."/>
            <person name="Orlowska M."/>
            <person name="Perlinska-Lenart U."/>
            <person name="Aleksandrzak-Piekarczyk T."/>
            <person name="Szatraj K."/>
            <person name="Zielenkiewicz U."/>
            <person name="Pilsyk S."/>
            <person name="Malc E."/>
            <person name="Mieczkowski P."/>
            <person name="Kruszewska J.S."/>
            <person name="Biernat P."/>
            <person name="Pawlowska J."/>
        </authorList>
    </citation>
    <scope>NUCLEOTIDE SEQUENCE</scope>
    <source>
        <strain evidence="10">WA0000017839</strain>
    </source>
</reference>
<feature type="compositionally biased region" description="Polar residues" evidence="7">
    <location>
        <begin position="1"/>
        <end position="11"/>
    </location>
</feature>
<organism evidence="10 11">
    <name type="scientific">Mucor saturninus</name>
    <dbReference type="NCBI Taxonomy" id="64648"/>
    <lineage>
        <taxon>Eukaryota</taxon>
        <taxon>Fungi</taxon>
        <taxon>Fungi incertae sedis</taxon>
        <taxon>Mucoromycota</taxon>
        <taxon>Mucoromycotina</taxon>
        <taxon>Mucoromycetes</taxon>
        <taxon>Mucorales</taxon>
        <taxon>Mucorineae</taxon>
        <taxon>Mucoraceae</taxon>
        <taxon>Mucor</taxon>
    </lineage>
</organism>
<feature type="transmembrane region" description="Helical" evidence="8">
    <location>
        <begin position="449"/>
        <end position="467"/>
    </location>
</feature>
<dbReference type="GO" id="GO:0015171">
    <property type="term" value="F:amino acid transmembrane transporter activity"/>
    <property type="evidence" value="ECO:0007669"/>
    <property type="project" value="TreeGrafter"/>
</dbReference>
<dbReference type="AlphaFoldDB" id="A0A8H7QQU4"/>
<dbReference type="PROSITE" id="PS00218">
    <property type="entry name" value="AMINO_ACID_PERMEASE_1"/>
    <property type="match status" value="1"/>
</dbReference>
<dbReference type="Pfam" id="PF00324">
    <property type="entry name" value="AA_permease"/>
    <property type="match status" value="1"/>
</dbReference>
<feature type="transmembrane region" description="Helical" evidence="8">
    <location>
        <begin position="272"/>
        <end position="293"/>
    </location>
</feature>
<feature type="transmembrane region" description="Helical" evidence="8">
    <location>
        <begin position="473"/>
        <end position="492"/>
    </location>
</feature>
<evidence type="ECO:0000313" key="11">
    <source>
        <dbReference type="Proteomes" id="UP000603453"/>
    </source>
</evidence>
<protein>
    <recommendedName>
        <fullName evidence="9">Amino acid permease/ SLC12A domain-containing protein</fullName>
    </recommendedName>
</protein>
<feature type="transmembrane region" description="Helical" evidence="8">
    <location>
        <begin position="190"/>
        <end position="218"/>
    </location>
</feature>
<accession>A0A8H7QQU4</accession>
<dbReference type="InterPro" id="IPR050524">
    <property type="entry name" value="APC_YAT"/>
</dbReference>
<dbReference type="InterPro" id="IPR004841">
    <property type="entry name" value="AA-permease/SLC12A_dom"/>
</dbReference>
<gene>
    <name evidence="10" type="ORF">INT47_006938</name>
</gene>
<evidence type="ECO:0000256" key="2">
    <source>
        <dbReference type="ARBA" id="ARBA00022448"/>
    </source>
</evidence>
<name>A0A8H7QQU4_9FUNG</name>
<evidence type="ECO:0000256" key="7">
    <source>
        <dbReference type="SAM" id="MobiDB-lite"/>
    </source>
</evidence>
<keyword evidence="5 8" id="KW-1133">Transmembrane helix</keyword>
<dbReference type="EMBL" id="JAEPRD010000136">
    <property type="protein sequence ID" value="KAG2196991.1"/>
    <property type="molecule type" value="Genomic_DNA"/>
</dbReference>
<keyword evidence="11" id="KW-1185">Reference proteome</keyword>
<evidence type="ECO:0000256" key="8">
    <source>
        <dbReference type="SAM" id="Phobius"/>
    </source>
</evidence>
<keyword evidence="4" id="KW-0029">Amino-acid transport</keyword>
<proteinExistence type="predicted"/>
<dbReference type="PIRSF" id="PIRSF006060">
    <property type="entry name" value="AA_transporter"/>
    <property type="match status" value="1"/>
</dbReference>
<dbReference type="GO" id="GO:0016020">
    <property type="term" value="C:membrane"/>
    <property type="evidence" value="ECO:0007669"/>
    <property type="project" value="UniProtKB-SubCell"/>
</dbReference>
<feature type="transmembrane region" description="Helical" evidence="8">
    <location>
        <begin position="398"/>
        <end position="418"/>
    </location>
</feature>
<dbReference type="PANTHER" id="PTHR43341:SF1">
    <property type="entry name" value="GENERAL AMINO-ACID PERMEASE GAP1"/>
    <property type="match status" value="1"/>
</dbReference>
<dbReference type="FunFam" id="1.20.1740.10:FF:000001">
    <property type="entry name" value="Amino acid permease"/>
    <property type="match status" value="1"/>
</dbReference>
<evidence type="ECO:0000256" key="3">
    <source>
        <dbReference type="ARBA" id="ARBA00022692"/>
    </source>
</evidence>
<feature type="compositionally biased region" description="Low complexity" evidence="7">
    <location>
        <begin position="25"/>
        <end position="35"/>
    </location>
</feature>
<dbReference type="InterPro" id="IPR004840">
    <property type="entry name" value="Amino_acid_permease_CS"/>
</dbReference>
<feature type="transmembrane region" description="Helical" evidence="8">
    <location>
        <begin position="160"/>
        <end position="178"/>
    </location>
</feature>
<evidence type="ECO:0000259" key="9">
    <source>
        <dbReference type="Pfam" id="PF00324"/>
    </source>
</evidence>
<evidence type="ECO:0000256" key="5">
    <source>
        <dbReference type="ARBA" id="ARBA00022989"/>
    </source>
</evidence>
<comment type="subcellular location">
    <subcellularLocation>
        <location evidence="1">Membrane</location>
        <topology evidence="1">Multi-pass membrane protein</topology>
    </subcellularLocation>
</comment>
<feature type="transmembrane region" description="Helical" evidence="8">
    <location>
        <begin position="134"/>
        <end position="154"/>
    </location>
</feature>
<comment type="caution">
    <text evidence="10">The sequence shown here is derived from an EMBL/GenBank/DDBJ whole genome shotgun (WGS) entry which is preliminary data.</text>
</comment>
<keyword evidence="6 8" id="KW-0472">Membrane</keyword>
<sequence>MYKATNNSKVEVSTKEQTETLKVGTSSSSTSDISSLNPNDSDKGLKRTLKSRHLAMISIGGVVGQGLFLSSGANLAKAGPAGLLVAYVIIGFVVYWVAVELGEMAAYIPISGSFTVYCRRFVDKSFGSVIGYNYWACWSIIVAVAIPLVMRFWTEAVPDWAWSGIFLVLMFAMNLYGARGWGEAEYWFSLIKIICVIVFVIVGCLTSGGVIGGTVYGFKYWKDPGAFSNGVLGVINALVLAALSMTGTDIVGVSAGESDNPRKAIPQAVKNVFFRIIFIYMLSVFTMGMLIPWNDPHNLSLSGRDVTVSPFTLVFQLAGLKGADSVVNAVILITFISCGNSGMYVTTRTLCALANEGIAHKKFAYVNSRGVPIYALICTSAVSLVCFLTSWIPGSALFMVLASLGGIAGLITWFGIALSHYRFRKALLVQGKDLNQLPYMAPGHPSMNILVMVVCIVIILISGWSYFVPADAIGLVGSYAGALIALFGFLGLKYWTKSKLIPLDEIDLDTGVRYFTVEELDAEKDQNKNESFFKKLISNII</sequence>
<keyword evidence="3 8" id="KW-0812">Transmembrane</keyword>
<feature type="transmembrane region" description="Helical" evidence="8">
    <location>
        <begin position="81"/>
        <end position="98"/>
    </location>
</feature>
<feature type="transmembrane region" description="Helical" evidence="8">
    <location>
        <begin position="313"/>
        <end position="338"/>
    </location>
</feature>
<dbReference type="PANTHER" id="PTHR43341">
    <property type="entry name" value="AMINO ACID PERMEASE"/>
    <property type="match status" value="1"/>
</dbReference>
<feature type="domain" description="Amino acid permease/ SLC12A" evidence="9">
    <location>
        <begin position="53"/>
        <end position="499"/>
    </location>
</feature>
<keyword evidence="2" id="KW-0813">Transport</keyword>